<reference evidence="2" key="1">
    <citation type="submission" date="2020-09" db="EMBL/GenBank/DDBJ databases">
        <title>Emerging polyconal dissemination of OXA-244-producing E. coli in France.</title>
        <authorList>
            <person name="Emeraud C."/>
            <person name="Girlich D."/>
            <person name="Bonnin R.A."/>
            <person name="Jousset A.B."/>
            <person name="Naas T."/>
            <person name="Dortet L."/>
        </authorList>
    </citation>
    <scope>NUCLEOTIDE SEQUENCE</scope>
    <source>
        <strain evidence="2">225E3</strain>
    </source>
</reference>
<dbReference type="SUPFAM" id="SSF49401">
    <property type="entry name" value="Bacterial adhesins"/>
    <property type="match status" value="1"/>
</dbReference>
<gene>
    <name evidence="2" type="ORF">IH772_27740</name>
</gene>
<dbReference type="EMBL" id="JACZOI010000404">
    <property type="protein sequence ID" value="MBE0980953.1"/>
    <property type="molecule type" value="Genomic_DNA"/>
</dbReference>
<evidence type="ECO:0000259" key="1">
    <source>
        <dbReference type="Pfam" id="PF00419"/>
    </source>
</evidence>
<dbReference type="Proteomes" id="UP000640866">
    <property type="component" value="Unassembled WGS sequence"/>
</dbReference>
<evidence type="ECO:0000313" key="3">
    <source>
        <dbReference type="Proteomes" id="UP000640866"/>
    </source>
</evidence>
<dbReference type="InterPro" id="IPR008966">
    <property type="entry name" value="Adhesion_dom_sf"/>
</dbReference>
<dbReference type="InterPro" id="IPR036937">
    <property type="entry name" value="Adhesion_dom_fimbrial_sf"/>
</dbReference>
<dbReference type="RefSeq" id="WP_192525391.1">
    <property type="nucleotide sequence ID" value="NZ_JACZOI010000404.1"/>
</dbReference>
<accession>A0AAP1RB04</accession>
<sequence length="112" mass="12235">RNVIIDNINGDNFRQDVPYTITCDPDVRDDAWEMSLTWTGSQTPYDDSAIETDVSGLGIELQQNGQPFKLGTPLKIDPSTPPTLQAVPVKANDAALSDGTFSAYATLQVDYQ</sequence>
<feature type="domain" description="Fimbrial-type adhesion" evidence="1">
    <location>
        <begin position="9"/>
        <end position="112"/>
    </location>
</feature>
<feature type="non-terminal residue" evidence="2">
    <location>
        <position position="1"/>
    </location>
</feature>
<dbReference type="GO" id="GO:0007155">
    <property type="term" value="P:cell adhesion"/>
    <property type="evidence" value="ECO:0007669"/>
    <property type="project" value="InterPro"/>
</dbReference>
<name>A0AAP1RB04_ECOLX</name>
<dbReference type="Gene3D" id="2.60.40.1090">
    <property type="entry name" value="Fimbrial-type adhesion domain"/>
    <property type="match status" value="1"/>
</dbReference>
<comment type="caution">
    <text evidence="2">The sequence shown here is derived from an EMBL/GenBank/DDBJ whole genome shotgun (WGS) entry which is preliminary data.</text>
</comment>
<dbReference type="GO" id="GO:0009289">
    <property type="term" value="C:pilus"/>
    <property type="evidence" value="ECO:0007669"/>
    <property type="project" value="InterPro"/>
</dbReference>
<dbReference type="AlphaFoldDB" id="A0AAP1RB04"/>
<evidence type="ECO:0000313" key="2">
    <source>
        <dbReference type="EMBL" id="MBE0980953.1"/>
    </source>
</evidence>
<proteinExistence type="predicted"/>
<protein>
    <submittedName>
        <fullName evidence="2">Fimbrial protein</fullName>
    </submittedName>
</protein>
<dbReference type="Pfam" id="PF00419">
    <property type="entry name" value="Fimbrial"/>
    <property type="match status" value="1"/>
</dbReference>
<organism evidence="2 3">
    <name type="scientific">Escherichia coli</name>
    <dbReference type="NCBI Taxonomy" id="562"/>
    <lineage>
        <taxon>Bacteria</taxon>
        <taxon>Pseudomonadati</taxon>
        <taxon>Pseudomonadota</taxon>
        <taxon>Gammaproteobacteria</taxon>
        <taxon>Enterobacterales</taxon>
        <taxon>Enterobacteriaceae</taxon>
        <taxon>Escherichia</taxon>
    </lineage>
</organism>
<dbReference type="InterPro" id="IPR000259">
    <property type="entry name" value="Adhesion_dom_fimbrial"/>
</dbReference>